<evidence type="ECO:0000313" key="1">
    <source>
        <dbReference type="EMBL" id="TDD16048.1"/>
    </source>
</evidence>
<keyword evidence="2" id="KW-1185">Reference proteome</keyword>
<protein>
    <submittedName>
        <fullName evidence="1">Uncharacterized protein</fullName>
    </submittedName>
</protein>
<organism evidence="1 2">
    <name type="scientific">Nonomuraea diastatica</name>
    <dbReference type="NCBI Taxonomy" id="1848329"/>
    <lineage>
        <taxon>Bacteria</taxon>
        <taxon>Bacillati</taxon>
        <taxon>Actinomycetota</taxon>
        <taxon>Actinomycetes</taxon>
        <taxon>Streptosporangiales</taxon>
        <taxon>Streptosporangiaceae</taxon>
        <taxon>Nonomuraea</taxon>
    </lineage>
</organism>
<name>A0A4R4WB25_9ACTN</name>
<dbReference type="AlphaFoldDB" id="A0A4R4WB25"/>
<proteinExistence type="predicted"/>
<dbReference type="Proteomes" id="UP000294543">
    <property type="component" value="Unassembled WGS sequence"/>
</dbReference>
<evidence type="ECO:0000313" key="2">
    <source>
        <dbReference type="Proteomes" id="UP000294543"/>
    </source>
</evidence>
<sequence>MNSAPEPVPLPSLAEIRRVLARLFITAANAIEHVLAWSAFRRLHQARARLSHYRRRGDPLPQDL</sequence>
<accession>A0A4R4WB25</accession>
<gene>
    <name evidence="1" type="ORF">E1294_32570</name>
</gene>
<dbReference type="EMBL" id="SMKP01000113">
    <property type="protein sequence ID" value="TDD16048.1"/>
    <property type="molecule type" value="Genomic_DNA"/>
</dbReference>
<reference evidence="1 2" key="1">
    <citation type="submission" date="2019-03" db="EMBL/GenBank/DDBJ databases">
        <title>Draft genome sequences of novel Actinobacteria.</title>
        <authorList>
            <person name="Sahin N."/>
            <person name="Ay H."/>
            <person name="Saygin H."/>
        </authorList>
    </citation>
    <scope>NUCLEOTIDE SEQUENCE [LARGE SCALE GENOMIC DNA]</scope>
    <source>
        <strain evidence="1 2">KC712</strain>
    </source>
</reference>
<comment type="caution">
    <text evidence="1">The sequence shown here is derived from an EMBL/GenBank/DDBJ whole genome shotgun (WGS) entry which is preliminary data.</text>
</comment>
<dbReference type="OrthoDB" id="3700476at2"/>